<dbReference type="EMBL" id="JAULSW010000001">
    <property type="protein sequence ID" value="KAK3395056.1"/>
    <property type="molecule type" value="Genomic_DNA"/>
</dbReference>
<reference evidence="1" key="1">
    <citation type="journal article" date="2023" name="Mol. Phylogenet. Evol.">
        <title>Genome-scale phylogeny and comparative genomics of the fungal order Sordariales.</title>
        <authorList>
            <person name="Hensen N."/>
            <person name="Bonometti L."/>
            <person name="Westerberg I."/>
            <person name="Brannstrom I.O."/>
            <person name="Guillou S."/>
            <person name="Cros-Aarteil S."/>
            <person name="Calhoun S."/>
            <person name="Haridas S."/>
            <person name="Kuo A."/>
            <person name="Mondo S."/>
            <person name="Pangilinan J."/>
            <person name="Riley R."/>
            <person name="LaButti K."/>
            <person name="Andreopoulos B."/>
            <person name="Lipzen A."/>
            <person name="Chen C."/>
            <person name="Yan M."/>
            <person name="Daum C."/>
            <person name="Ng V."/>
            <person name="Clum A."/>
            <person name="Steindorff A."/>
            <person name="Ohm R.A."/>
            <person name="Martin F."/>
            <person name="Silar P."/>
            <person name="Natvig D.O."/>
            <person name="Lalanne C."/>
            <person name="Gautier V."/>
            <person name="Ament-Velasquez S.L."/>
            <person name="Kruys A."/>
            <person name="Hutchinson M.I."/>
            <person name="Powell A.J."/>
            <person name="Barry K."/>
            <person name="Miller A.N."/>
            <person name="Grigoriev I.V."/>
            <person name="Debuchy R."/>
            <person name="Gladieux P."/>
            <person name="Hiltunen Thoren M."/>
            <person name="Johannesson H."/>
        </authorList>
    </citation>
    <scope>NUCLEOTIDE SEQUENCE</scope>
    <source>
        <strain evidence="1">CBS 232.78</strain>
    </source>
</reference>
<name>A0AAE0P803_9PEZI</name>
<protein>
    <submittedName>
        <fullName evidence="1">Uncharacterized protein</fullName>
    </submittedName>
</protein>
<accession>A0AAE0P803</accession>
<evidence type="ECO:0000313" key="1">
    <source>
        <dbReference type="EMBL" id="KAK3395056.1"/>
    </source>
</evidence>
<dbReference type="Proteomes" id="UP001285441">
    <property type="component" value="Unassembled WGS sequence"/>
</dbReference>
<keyword evidence="2" id="KW-1185">Reference proteome</keyword>
<comment type="caution">
    <text evidence="1">The sequence shown here is derived from an EMBL/GenBank/DDBJ whole genome shotgun (WGS) entry which is preliminary data.</text>
</comment>
<organism evidence="1 2">
    <name type="scientific">Podospora didyma</name>
    <dbReference type="NCBI Taxonomy" id="330526"/>
    <lineage>
        <taxon>Eukaryota</taxon>
        <taxon>Fungi</taxon>
        <taxon>Dikarya</taxon>
        <taxon>Ascomycota</taxon>
        <taxon>Pezizomycotina</taxon>
        <taxon>Sordariomycetes</taxon>
        <taxon>Sordariomycetidae</taxon>
        <taxon>Sordariales</taxon>
        <taxon>Podosporaceae</taxon>
        <taxon>Podospora</taxon>
    </lineage>
</organism>
<sequence>MCILLRRHYWCKEMHVVPYILRCSMPFRPTVGLLDDNEVRHPCFAEFDHYDEYYPNKACFECTGGMAEIAKEGPAIRVWTTPYPRPMTEAMTAEVDRKLSDLNEFYVLALLKFLWVFLDVNFYKFSPPIQPHGIYSELPLRYVHEREPDDVADSAAHAIWELTCPLEERHGATAMLYYDENDEGQPDGEAWLDRYEAYEEDGNVECGCLSTNKPMLYNFAKHLRAVISTDCLNKIVTSDSTGQRTNADYVEIKKAQDLSLRVFDNFQHNLRKLRARQPADQVPRTLHFHHPLTPTTLNGRNRIAFQRFAAAEAELRARSQAATTADELLYTRRREARVALFNIFYAFLIMDHGISVYRIPDIANMLYEMLVVDRGPWPVSNVQPQTPHQALLDPRQPQRAWFTNPDRDPNFYVGKIRYLADWGGPSVMRWAVQFLRTHLNVYQWTAQTRKTWRVWVEREEGYRLREVTDGLVAFADTLPTKDEWAAMKAEDCPICGDTFQVHIDRQGVGLGGPVQAKLCHFKGADHWVGRSCLLSRVLGRSGADLTPEKRTCPICRREICDIMIGENPYPWNLLTSDGITELRPIRHEIIGTNEVVRVREIWARGVEDTRPIDQEFVTPIDPVYSDQ</sequence>
<reference evidence="1" key="2">
    <citation type="submission" date="2023-06" db="EMBL/GenBank/DDBJ databases">
        <authorList>
            <consortium name="Lawrence Berkeley National Laboratory"/>
            <person name="Haridas S."/>
            <person name="Hensen N."/>
            <person name="Bonometti L."/>
            <person name="Westerberg I."/>
            <person name="Brannstrom I.O."/>
            <person name="Guillou S."/>
            <person name="Cros-Aarteil S."/>
            <person name="Calhoun S."/>
            <person name="Kuo A."/>
            <person name="Mondo S."/>
            <person name="Pangilinan J."/>
            <person name="Riley R."/>
            <person name="LaButti K."/>
            <person name="Andreopoulos B."/>
            <person name="Lipzen A."/>
            <person name="Chen C."/>
            <person name="Yanf M."/>
            <person name="Daum C."/>
            <person name="Ng V."/>
            <person name="Clum A."/>
            <person name="Steindorff A."/>
            <person name="Ohm R."/>
            <person name="Martin F."/>
            <person name="Silar P."/>
            <person name="Natvig D."/>
            <person name="Lalanne C."/>
            <person name="Gautier V."/>
            <person name="Ament-velasquez S.L."/>
            <person name="Kruys A."/>
            <person name="Hutchinson M.I."/>
            <person name="Powell A.J."/>
            <person name="Barry K."/>
            <person name="Miller A.N."/>
            <person name="Grigoriev I.V."/>
            <person name="Debuchy R."/>
            <person name="Gladieux P."/>
            <person name="Thoren M.H."/>
            <person name="Johannesson H."/>
        </authorList>
    </citation>
    <scope>NUCLEOTIDE SEQUENCE</scope>
    <source>
        <strain evidence="1">CBS 232.78</strain>
    </source>
</reference>
<evidence type="ECO:0000313" key="2">
    <source>
        <dbReference type="Proteomes" id="UP001285441"/>
    </source>
</evidence>
<gene>
    <name evidence="1" type="ORF">B0H63DRAFT_533554</name>
</gene>
<proteinExistence type="predicted"/>
<dbReference type="AlphaFoldDB" id="A0AAE0P803"/>
<dbReference type="SUPFAM" id="SSF57850">
    <property type="entry name" value="RING/U-box"/>
    <property type="match status" value="1"/>
</dbReference>